<dbReference type="CDD" id="cd03216">
    <property type="entry name" value="ABC_Carb_Monos_I"/>
    <property type="match status" value="1"/>
</dbReference>
<evidence type="ECO:0000313" key="11">
    <source>
        <dbReference type="EMBL" id="SDN50284.1"/>
    </source>
</evidence>
<accession>A0A1H0BXC2</accession>
<protein>
    <submittedName>
        <fullName evidence="11">Monosaccharide ABC transporter ATP-binding protein, CUT2 family</fullName>
    </submittedName>
</protein>
<keyword evidence="3" id="KW-1003">Cell membrane</keyword>
<keyword evidence="4" id="KW-0762">Sugar transport</keyword>
<dbReference type="SUPFAM" id="SSF52540">
    <property type="entry name" value="P-loop containing nucleoside triphosphate hydrolases"/>
    <property type="match status" value="2"/>
</dbReference>
<dbReference type="SMART" id="SM00382">
    <property type="entry name" value="AAA"/>
    <property type="match status" value="2"/>
</dbReference>
<evidence type="ECO:0000313" key="12">
    <source>
        <dbReference type="Proteomes" id="UP000199341"/>
    </source>
</evidence>
<evidence type="ECO:0000256" key="4">
    <source>
        <dbReference type="ARBA" id="ARBA00022597"/>
    </source>
</evidence>
<dbReference type="InterPro" id="IPR003439">
    <property type="entry name" value="ABC_transporter-like_ATP-bd"/>
</dbReference>
<comment type="subcellular location">
    <subcellularLocation>
        <location evidence="1">Cell membrane</location>
        <topology evidence="1">Peripheral membrane protein</topology>
    </subcellularLocation>
</comment>
<dbReference type="GO" id="GO:0005886">
    <property type="term" value="C:plasma membrane"/>
    <property type="evidence" value="ECO:0007669"/>
    <property type="project" value="UniProtKB-SubCell"/>
</dbReference>
<evidence type="ECO:0000256" key="7">
    <source>
        <dbReference type="ARBA" id="ARBA00022840"/>
    </source>
</evidence>
<keyword evidence="9" id="KW-0472">Membrane</keyword>
<dbReference type="EMBL" id="FNIE01000004">
    <property type="protein sequence ID" value="SDN50284.1"/>
    <property type="molecule type" value="Genomic_DNA"/>
</dbReference>
<dbReference type="InterPro" id="IPR050107">
    <property type="entry name" value="ABC_carbohydrate_import_ATPase"/>
</dbReference>
<dbReference type="PANTHER" id="PTHR43790">
    <property type="entry name" value="CARBOHYDRATE TRANSPORT ATP-BINDING PROTEIN MG119-RELATED"/>
    <property type="match status" value="1"/>
</dbReference>
<dbReference type="Gene3D" id="3.40.50.300">
    <property type="entry name" value="P-loop containing nucleotide triphosphate hydrolases"/>
    <property type="match status" value="2"/>
</dbReference>
<organism evidence="11 12">
    <name type="scientific">Actinacidiphila guanduensis</name>
    <dbReference type="NCBI Taxonomy" id="310781"/>
    <lineage>
        <taxon>Bacteria</taxon>
        <taxon>Bacillati</taxon>
        <taxon>Actinomycetota</taxon>
        <taxon>Actinomycetes</taxon>
        <taxon>Kitasatosporales</taxon>
        <taxon>Streptomycetaceae</taxon>
        <taxon>Actinacidiphila</taxon>
    </lineage>
</organism>
<dbReference type="GO" id="GO:0005524">
    <property type="term" value="F:ATP binding"/>
    <property type="evidence" value="ECO:0007669"/>
    <property type="project" value="UniProtKB-KW"/>
</dbReference>
<evidence type="ECO:0000256" key="1">
    <source>
        <dbReference type="ARBA" id="ARBA00004202"/>
    </source>
</evidence>
<dbReference type="PANTHER" id="PTHR43790:SF3">
    <property type="entry name" value="D-ALLOSE IMPORT ATP-BINDING PROTEIN ALSA-RELATED"/>
    <property type="match status" value="1"/>
</dbReference>
<keyword evidence="6" id="KW-0547">Nucleotide-binding</keyword>
<dbReference type="InterPro" id="IPR027417">
    <property type="entry name" value="P-loop_NTPase"/>
</dbReference>
<dbReference type="RefSeq" id="WP_093784112.1">
    <property type="nucleotide sequence ID" value="NZ_FNIE01000004.1"/>
</dbReference>
<dbReference type="Pfam" id="PF00005">
    <property type="entry name" value="ABC_tran"/>
    <property type="match status" value="2"/>
</dbReference>
<name>A0A1H0BXC2_9ACTN</name>
<dbReference type="OrthoDB" id="8416490at2"/>
<feature type="domain" description="ABC transporter" evidence="10">
    <location>
        <begin position="21"/>
        <end position="257"/>
    </location>
</feature>
<dbReference type="InterPro" id="IPR003593">
    <property type="entry name" value="AAA+_ATPase"/>
</dbReference>
<dbReference type="GO" id="GO:0016887">
    <property type="term" value="F:ATP hydrolysis activity"/>
    <property type="evidence" value="ECO:0007669"/>
    <property type="project" value="InterPro"/>
</dbReference>
<keyword evidence="12" id="KW-1185">Reference proteome</keyword>
<keyword evidence="8" id="KW-1278">Translocase</keyword>
<gene>
    <name evidence="11" type="ORF">SAMN05216259_104342</name>
</gene>
<dbReference type="STRING" id="310781.SAMN05216259_104342"/>
<dbReference type="PROSITE" id="PS50893">
    <property type="entry name" value="ABC_TRANSPORTER_2"/>
    <property type="match status" value="2"/>
</dbReference>
<evidence type="ECO:0000259" key="10">
    <source>
        <dbReference type="PROSITE" id="PS50893"/>
    </source>
</evidence>
<feature type="domain" description="ABC transporter" evidence="10">
    <location>
        <begin position="268"/>
        <end position="511"/>
    </location>
</feature>
<dbReference type="PROSITE" id="PS00211">
    <property type="entry name" value="ABC_TRANSPORTER_1"/>
    <property type="match status" value="1"/>
</dbReference>
<evidence type="ECO:0000256" key="3">
    <source>
        <dbReference type="ARBA" id="ARBA00022475"/>
    </source>
</evidence>
<evidence type="ECO:0000256" key="8">
    <source>
        <dbReference type="ARBA" id="ARBA00022967"/>
    </source>
</evidence>
<dbReference type="InterPro" id="IPR017871">
    <property type="entry name" value="ABC_transporter-like_CS"/>
</dbReference>
<evidence type="ECO:0000256" key="6">
    <source>
        <dbReference type="ARBA" id="ARBA00022741"/>
    </source>
</evidence>
<dbReference type="AlphaFoldDB" id="A0A1H0BXC2"/>
<dbReference type="FunFam" id="3.40.50.300:FF:000127">
    <property type="entry name" value="Ribose import ATP-binding protein RbsA"/>
    <property type="match status" value="1"/>
</dbReference>
<dbReference type="Proteomes" id="UP000199341">
    <property type="component" value="Unassembled WGS sequence"/>
</dbReference>
<reference evidence="11 12" key="1">
    <citation type="submission" date="2016-10" db="EMBL/GenBank/DDBJ databases">
        <authorList>
            <person name="de Groot N.N."/>
        </authorList>
    </citation>
    <scope>NUCLEOTIDE SEQUENCE [LARGE SCALE GENOMIC DNA]</scope>
    <source>
        <strain evidence="11 12">CGMCC 4.2022</strain>
    </source>
</reference>
<evidence type="ECO:0000256" key="5">
    <source>
        <dbReference type="ARBA" id="ARBA00022737"/>
    </source>
</evidence>
<keyword evidence="7 11" id="KW-0067">ATP-binding</keyword>
<evidence type="ECO:0000256" key="9">
    <source>
        <dbReference type="ARBA" id="ARBA00023136"/>
    </source>
</evidence>
<keyword evidence="5" id="KW-0677">Repeat</keyword>
<proteinExistence type="predicted"/>
<sequence length="515" mass="54896">MNDPLGTSPGPLGAPDKDPLLVLDRAAKRFGAVHALADGSVTLYPGEAHALLGENGAGKSTLVKILAGVHRPDSGTLLIEGRPVVFAGPADSRAAGVSIIYQEPTLFPDLTVAENIFMGRQPRRAGRRIDRGAMNRAAAEVFARLGVRLDPQRQARGLSVADQQIVEIAKALSLDAKVLVMDEPTAALTAVEVERLFDVMRTLREQGAAVLFISHRLEEVFASCQRVTVMRDGRFVSTAPIGEVTVDSVIRSMVGRDLDALFPKTRTAPGEVVLEVEHLTREGVFEDIGFHVRGGEIVALAGLVGAGRSEVARAVFGIDRRDAGTVRVRGRQLPNGVPAAAMAAGVALVPEDRRQQGLVMDMAIDRNIALASLPRLRRLGLIRRGTERELASDWAGRLQLKFGGMGDPVATLSGGNQQKAVLGKWLARGPSLLIIDEPTRGIDVGTKAEVHRILDGLVAEGMAVLMISSELPEVLGMADRVLVLHEGRITAELSRAEADEDTIMRAATGYAAVAS</sequence>
<evidence type="ECO:0000256" key="2">
    <source>
        <dbReference type="ARBA" id="ARBA00022448"/>
    </source>
</evidence>
<keyword evidence="2" id="KW-0813">Transport</keyword>
<dbReference type="CDD" id="cd03215">
    <property type="entry name" value="ABC_Carb_Monos_II"/>
    <property type="match status" value="1"/>
</dbReference>